<feature type="chain" id="PRO_5041247598" evidence="1">
    <location>
        <begin position="16"/>
        <end position="167"/>
    </location>
</feature>
<keyword evidence="3" id="KW-1185">Reference proteome</keyword>
<sequence>MHYSILAVLILTADSVDISKLPTYPPRLPFDDHVRRAYVSMITLPYNPSMTESQKMQECHKLDNVDAEHRASDISEEQLCEHIIKFNDWLNKEIQGASEKVRDVYDKTYVWTIYKEQKLEDPLPEDNLPNTLDDLDRQEFKNLEDRIAKKVDADKILQIHRFSTIAP</sequence>
<evidence type="ECO:0000313" key="3">
    <source>
        <dbReference type="Proteomes" id="UP001176961"/>
    </source>
</evidence>
<name>A0AA36M477_CYLNA</name>
<dbReference type="EMBL" id="CATQJL010000223">
    <property type="protein sequence ID" value="CAJ0597290.1"/>
    <property type="molecule type" value="Genomic_DNA"/>
</dbReference>
<evidence type="ECO:0000313" key="2">
    <source>
        <dbReference type="EMBL" id="CAJ0597290.1"/>
    </source>
</evidence>
<accession>A0AA36M477</accession>
<keyword evidence="1" id="KW-0732">Signal</keyword>
<reference evidence="2" key="1">
    <citation type="submission" date="2023-07" db="EMBL/GenBank/DDBJ databases">
        <authorList>
            <consortium name="CYATHOMIX"/>
        </authorList>
    </citation>
    <scope>NUCLEOTIDE SEQUENCE</scope>
    <source>
        <strain evidence="2">N/A</strain>
    </source>
</reference>
<protein>
    <submittedName>
        <fullName evidence="2">Uncharacterized protein</fullName>
    </submittedName>
</protein>
<feature type="signal peptide" evidence="1">
    <location>
        <begin position="1"/>
        <end position="15"/>
    </location>
</feature>
<gene>
    <name evidence="2" type="ORF">CYNAS_LOCUS9273</name>
</gene>
<dbReference type="Proteomes" id="UP001176961">
    <property type="component" value="Unassembled WGS sequence"/>
</dbReference>
<comment type="caution">
    <text evidence="2">The sequence shown here is derived from an EMBL/GenBank/DDBJ whole genome shotgun (WGS) entry which is preliminary data.</text>
</comment>
<proteinExistence type="predicted"/>
<dbReference type="AlphaFoldDB" id="A0AA36M477"/>
<evidence type="ECO:0000256" key="1">
    <source>
        <dbReference type="SAM" id="SignalP"/>
    </source>
</evidence>
<organism evidence="2 3">
    <name type="scientific">Cylicocyclus nassatus</name>
    <name type="common">Nematode worm</name>
    <dbReference type="NCBI Taxonomy" id="53992"/>
    <lineage>
        <taxon>Eukaryota</taxon>
        <taxon>Metazoa</taxon>
        <taxon>Ecdysozoa</taxon>
        <taxon>Nematoda</taxon>
        <taxon>Chromadorea</taxon>
        <taxon>Rhabditida</taxon>
        <taxon>Rhabditina</taxon>
        <taxon>Rhabditomorpha</taxon>
        <taxon>Strongyloidea</taxon>
        <taxon>Strongylidae</taxon>
        <taxon>Cylicocyclus</taxon>
    </lineage>
</organism>